<sequence length="396" mass="45963">MIGNVVQYLPCTASPPKLFKHPKPFRHKKTIYTNFKRKMENKGLLFIPDISGFTRFVTETEIEHSRYIIQDLLEILINANQVGLEISEIEGDAILFYKFGAPLQLEAIYKQVERMFCEFHRHLIAYEYRRLCQCKACVSAVSLSLKVITHYGEFTSYNVKNFSKLIGKDIIVAHQLLKNDIEQHEYWLVTDSLLPGAPPTGLAEWMQWSQSAKQTETGSIPFHYTQLSYLKDQIPPDYPASPELAQQVKTVAVSKVYHTNIKNLFYTACHPEFRHRWQKGIKAVHDVDHKLPGIGNRYRYELEKGERMVYVSSFAYNPDESIVLTETDANKKSSLHFFMEKMDEHTTRFTLSYYIRKDPLSRLLFTLSKKARLEKDLQASLAALEPLLQEIEVPPF</sequence>
<gene>
    <name evidence="1" type="ORF">SAMN04488505_102646</name>
</gene>
<reference evidence="1 2" key="1">
    <citation type="submission" date="2016-10" db="EMBL/GenBank/DDBJ databases">
        <authorList>
            <person name="de Groot N.N."/>
        </authorList>
    </citation>
    <scope>NUCLEOTIDE SEQUENCE [LARGE SCALE GENOMIC DNA]</scope>
    <source>
        <strain evidence="1 2">DSM 21039</strain>
    </source>
</reference>
<dbReference type="Proteomes" id="UP000198984">
    <property type="component" value="Unassembled WGS sequence"/>
</dbReference>
<protein>
    <recommendedName>
        <fullName evidence="3">DUF2652 domain-containing protein</fullName>
    </recommendedName>
</protein>
<dbReference type="AlphaFoldDB" id="A0A1H7RJ70"/>
<evidence type="ECO:0008006" key="3">
    <source>
        <dbReference type="Google" id="ProtNLM"/>
    </source>
</evidence>
<dbReference type="InterPro" id="IPR020503">
    <property type="entry name" value="Uncharacterised_Rv2561"/>
</dbReference>
<evidence type="ECO:0000313" key="2">
    <source>
        <dbReference type="Proteomes" id="UP000198984"/>
    </source>
</evidence>
<dbReference type="Pfam" id="PF10851">
    <property type="entry name" value="DUF2652"/>
    <property type="match status" value="1"/>
</dbReference>
<evidence type="ECO:0000313" key="1">
    <source>
        <dbReference type="EMBL" id="SEL59874.1"/>
    </source>
</evidence>
<name>A0A1H7RJ70_9BACT</name>
<keyword evidence="2" id="KW-1185">Reference proteome</keyword>
<organism evidence="1 2">
    <name type="scientific">Chitinophaga rupis</name>
    <dbReference type="NCBI Taxonomy" id="573321"/>
    <lineage>
        <taxon>Bacteria</taxon>
        <taxon>Pseudomonadati</taxon>
        <taxon>Bacteroidota</taxon>
        <taxon>Chitinophagia</taxon>
        <taxon>Chitinophagales</taxon>
        <taxon>Chitinophagaceae</taxon>
        <taxon>Chitinophaga</taxon>
    </lineage>
</organism>
<accession>A0A1H7RJ70</accession>
<dbReference type="EMBL" id="FOBB01000002">
    <property type="protein sequence ID" value="SEL59874.1"/>
    <property type="molecule type" value="Genomic_DNA"/>
</dbReference>
<dbReference type="STRING" id="573321.SAMN04488505_102646"/>
<proteinExistence type="predicted"/>